<dbReference type="PANTHER" id="PTHR10774">
    <property type="entry name" value="EXTENDED SYNAPTOTAGMIN-RELATED"/>
    <property type="match status" value="1"/>
</dbReference>
<evidence type="ECO:0000259" key="8">
    <source>
        <dbReference type="PROSITE" id="PS51847"/>
    </source>
</evidence>
<dbReference type="InterPro" id="IPR031468">
    <property type="entry name" value="SMP_LBD"/>
</dbReference>
<evidence type="ECO:0000313" key="9">
    <source>
        <dbReference type="EMBL" id="KAG2920508.1"/>
    </source>
</evidence>
<comment type="caution">
    <text evidence="9">The sequence shown here is derived from an EMBL/GenBank/DDBJ whole genome shotgun (WGS) entry which is preliminary data.</text>
</comment>
<dbReference type="PROSITE" id="PS51847">
    <property type="entry name" value="SMP"/>
    <property type="match status" value="1"/>
</dbReference>
<evidence type="ECO:0000256" key="3">
    <source>
        <dbReference type="ARBA" id="ARBA00023055"/>
    </source>
</evidence>
<keyword evidence="4" id="KW-0446">Lipid-binding</keyword>
<keyword evidence="2" id="KW-0813">Transport</keyword>
<dbReference type="GO" id="GO:0006869">
    <property type="term" value="P:lipid transport"/>
    <property type="evidence" value="ECO:0007669"/>
    <property type="project" value="UniProtKB-KW"/>
</dbReference>
<feature type="compositionally biased region" description="Polar residues" evidence="6">
    <location>
        <begin position="297"/>
        <end position="307"/>
    </location>
</feature>
<evidence type="ECO:0000256" key="5">
    <source>
        <dbReference type="ARBA" id="ARBA00023136"/>
    </source>
</evidence>
<protein>
    <recommendedName>
        <fullName evidence="8">SMP-LTD domain-containing protein</fullName>
    </recommendedName>
</protein>
<dbReference type="Proteomes" id="UP000774804">
    <property type="component" value="Unassembled WGS sequence"/>
</dbReference>
<feature type="compositionally biased region" description="Low complexity" evidence="6">
    <location>
        <begin position="13"/>
        <end position="23"/>
    </location>
</feature>
<evidence type="ECO:0000256" key="6">
    <source>
        <dbReference type="SAM" id="MobiDB-lite"/>
    </source>
</evidence>
<accession>A0A8T1CGV8</accession>
<dbReference type="AlphaFoldDB" id="A0A8T1CGV8"/>
<feature type="compositionally biased region" description="Basic and acidic residues" evidence="6">
    <location>
        <begin position="25"/>
        <end position="42"/>
    </location>
</feature>
<reference evidence="9" key="1">
    <citation type="submission" date="2018-10" db="EMBL/GenBank/DDBJ databases">
        <title>Effector identification in a new, highly contiguous assembly of the strawberry crown rot pathogen Phytophthora cactorum.</title>
        <authorList>
            <person name="Armitage A.D."/>
            <person name="Nellist C.F."/>
            <person name="Bates H."/>
            <person name="Vickerstaff R.J."/>
            <person name="Harrison R.J."/>
        </authorList>
    </citation>
    <scope>NUCLEOTIDE SEQUENCE</scope>
    <source>
        <strain evidence="9">4032</strain>
    </source>
</reference>
<sequence>MSLSPTASTAEMSTCSESQASSSTHCDEASTDVGKDHAERSVRIPTTVRTTSSLDQDSMEGFMVVHQKKKQRQRFLMSKSTHFVVANTMKQALEIYNNESRTELVYLLSLADAVLSFESDNANIVMEKCFCVEVRTWKKKNTVRLQPQGFIFFEENQARMLLWVKCIHGAIKQATTLDSELFRSPSTASSSIEPVWSFSDSDESRSKLGYTIAAVAVSGDDSLCASNVTSPGTSPTGSSAFASAREKLTQRLAIGSANRIATVGRTMLTPTRSASVSGERQPNRWGSMLFSHDKQQQTRSPMSSSVTDPPAPPIETSASPRLSFKGKRSTKVATDVSSETAPSQNVEPVSSFRSRSLRAKNSTAAPSKNDTATVVPTAKSTGNLAEVASLQPATTTPDISEPLPAETNQQDTSAELVDDPEPVALRMLTIMLAVAIIAGVSGASAFLPLALAGSLAHFYNQHQYFTTWTLSSVAVYLTSSYHVLFGIGTASILLYLWGYARFKTSRRHRLQRKAVFHFRGTETKQDIAHVEIPNWMRYPDVDRVEWLNKVFVSGWPYLKKAIENSVLGSVNPALDAQKPAFMSSLSLIRLNLGNQTPHIASVKYISADTLTDEVTLDVEVRILTDKKTFAADLKIVSHLEFWPCFGGLSLCFTERPLFDFSLTAAKINIANVPFVSEWLHTFLNDLLIDYFVWPNVLSIPLWDEHGSRVQ</sequence>
<evidence type="ECO:0000256" key="1">
    <source>
        <dbReference type="ARBA" id="ARBA00004370"/>
    </source>
</evidence>
<proteinExistence type="predicted"/>
<feature type="region of interest" description="Disordered" evidence="6">
    <location>
        <begin position="1"/>
        <end position="52"/>
    </location>
</feature>
<gene>
    <name evidence="9" type="ORF">PC115_g9787</name>
</gene>
<evidence type="ECO:0000256" key="7">
    <source>
        <dbReference type="SAM" id="Phobius"/>
    </source>
</evidence>
<feature type="transmembrane region" description="Helical" evidence="7">
    <location>
        <begin position="479"/>
        <end position="500"/>
    </location>
</feature>
<feature type="domain" description="SMP-LTD" evidence="8">
    <location>
        <begin position="540"/>
        <end position="710"/>
    </location>
</feature>
<evidence type="ECO:0000313" key="10">
    <source>
        <dbReference type="Proteomes" id="UP000774804"/>
    </source>
</evidence>
<evidence type="ECO:0000256" key="4">
    <source>
        <dbReference type="ARBA" id="ARBA00023121"/>
    </source>
</evidence>
<dbReference type="InterPro" id="IPR045050">
    <property type="entry name" value="Synaptotagmin_plant"/>
</dbReference>
<dbReference type="GO" id="GO:0005783">
    <property type="term" value="C:endoplasmic reticulum"/>
    <property type="evidence" value="ECO:0007669"/>
    <property type="project" value="TreeGrafter"/>
</dbReference>
<keyword evidence="3" id="KW-0445">Lipid transport</keyword>
<feature type="compositionally biased region" description="Polar residues" evidence="6">
    <location>
        <begin position="331"/>
        <end position="375"/>
    </location>
</feature>
<dbReference type="CDD" id="cd21677">
    <property type="entry name" value="SMP_SYT"/>
    <property type="match status" value="1"/>
</dbReference>
<dbReference type="PANTHER" id="PTHR10774:SF190">
    <property type="entry name" value="C2 CALCIUM_LIPID-BINDING ENDONUCLEASE_EXONUCLEASE_PHOSPHATASE-RELATED"/>
    <property type="match status" value="1"/>
</dbReference>
<dbReference type="EMBL" id="RCMI01000276">
    <property type="protein sequence ID" value="KAG2920508.1"/>
    <property type="molecule type" value="Genomic_DNA"/>
</dbReference>
<feature type="compositionally biased region" description="Polar residues" evidence="6">
    <location>
        <begin position="268"/>
        <end position="280"/>
    </location>
</feature>
<name>A0A8T1CGV8_9STRA</name>
<dbReference type="GO" id="GO:0016020">
    <property type="term" value="C:membrane"/>
    <property type="evidence" value="ECO:0007669"/>
    <property type="project" value="UniProtKB-SubCell"/>
</dbReference>
<keyword evidence="7" id="KW-1133">Transmembrane helix</keyword>
<dbReference type="SUPFAM" id="SSF50729">
    <property type="entry name" value="PH domain-like"/>
    <property type="match status" value="1"/>
</dbReference>
<keyword evidence="5 7" id="KW-0472">Membrane</keyword>
<organism evidence="9 10">
    <name type="scientific">Phytophthora cactorum</name>
    <dbReference type="NCBI Taxonomy" id="29920"/>
    <lineage>
        <taxon>Eukaryota</taxon>
        <taxon>Sar</taxon>
        <taxon>Stramenopiles</taxon>
        <taxon>Oomycota</taxon>
        <taxon>Peronosporomycetes</taxon>
        <taxon>Peronosporales</taxon>
        <taxon>Peronosporaceae</taxon>
        <taxon>Phytophthora</taxon>
    </lineage>
</organism>
<feature type="region of interest" description="Disordered" evidence="6">
    <location>
        <begin position="265"/>
        <end position="375"/>
    </location>
</feature>
<dbReference type="GO" id="GO:0008289">
    <property type="term" value="F:lipid binding"/>
    <property type="evidence" value="ECO:0007669"/>
    <property type="project" value="UniProtKB-KW"/>
</dbReference>
<keyword evidence="7" id="KW-0812">Transmembrane</keyword>
<feature type="compositionally biased region" description="Polar residues" evidence="6">
    <location>
        <begin position="1"/>
        <end position="12"/>
    </location>
</feature>
<evidence type="ECO:0000256" key="2">
    <source>
        <dbReference type="ARBA" id="ARBA00022448"/>
    </source>
</evidence>
<feature type="transmembrane region" description="Helical" evidence="7">
    <location>
        <begin position="430"/>
        <end position="459"/>
    </location>
</feature>
<feature type="region of interest" description="Disordered" evidence="6">
    <location>
        <begin position="392"/>
        <end position="414"/>
    </location>
</feature>
<dbReference type="VEuPathDB" id="FungiDB:PC110_g1608"/>
<comment type="subcellular location">
    <subcellularLocation>
        <location evidence="1">Membrane</location>
    </subcellularLocation>
</comment>